<feature type="domain" description="UmuC" evidence="4">
    <location>
        <begin position="27"/>
        <end position="150"/>
    </location>
</feature>
<dbReference type="PROSITE" id="PS50173">
    <property type="entry name" value="UMUC"/>
    <property type="match status" value="1"/>
</dbReference>
<protein>
    <submittedName>
        <fullName evidence="5">DNA polymerase Y family protein</fullName>
    </submittedName>
</protein>
<dbReference type="InterPro" id="IPR043502">
    <property type="entry name" value="DNA/RNA_pol_sf"/>
</dbReference>
<reference evidence="6" key="1">
    <citation type="journal article" date="2019" name="Int. J. Syst. Evol. Microbiol.">
        <title>The Global Catalogue of Microorganisms (GCM) 10K type strain sequencing project: providing services to taxonomists for standard genome sequencing and annotation.</title>
        <authorList>
            <consortium name="The Broad Institute Genomics Platform"/>
            <consortium name="The Broad Institute Genome Sequencing Center for Infectious Disease"/>
            <person name="Wu L."/>
            <person name="Ma J."/>
        </authorList>
    </citation>
    <scope>NUCLEOTIDE SEQUENCE [LARGE SCALE GENOMIC DNA]</scope>
    <source>
        <strain evidence="6">JCM 17342</strain>
    </source>
</reference>
<dbReference type="InterPro" id="IPR050356">
    <property type="entry name" value="SulA_CellDiv_inhibitor"/>
</dbReference>
<evidence type="ECO:0000256" key="3">
    <source>
        <dbReference type="ARBA" id="ARBA00025589"/>
    </source>
</evidence>
<sequence>MRLIAVWCPDFPAVAAAHAGGHDARSPVAVTDSNKIVVCTASARAHGVRRGQRLREAQTLCPDLVVVSADGERDAAAIEPVAAAVEEVVAGVEILRPGLLVLAASGPARYYGSEEAAAERLVDAVEATGVDSVQVGIADTVFAATVAAHHGLLVPPGTTPEFLAPLGIRVLDQPSEPRARWPEFLDLLSRLGIRTLGEFAALPVSDVSTRFGPQGTVAHQRARGADEHAPHRRTPPADLSVHEEFDPALERVDVAAFAAKRLGEQLHGELAGRGLVCTRLAIRATTELGAQRERIWRCAEPLTVAGMVDRVRWQLDGWLRVSGPGALGSGITVLHLEPTEVLAGTALQLDLLTNSTESDAAERAGRAMVRVQGILGADGVQLPLLGGGRTPQDAATLVPWGDARDPDPRAELPWPGRMLPPTPTTLVPGKPVAGLFADDGSPVRVVRSALNAPPATVQLTGFPRRRVLAWGPVWPLWQQFWSPEVEQVSFRLQLTCDTTGEDGELAVLLGGDGQRWWLDGIYQ</sequence>
<accession>A0ABP7SE74</accession>
<evidence type="ECO:0000256" key="1">
    <source>
        <dbReference type="ARBA" id="ARBA00010945"/>
    </source>
</evidence>
<dbReference type="PANTHER" id="PTHR35369:SF2">
    <property type="entry name" value="BLR3025 PROTEIN"/>
    <property type="match status" value="1"/>
</dbReference>
<name>A0ABP7SE74_9PSEU</name>
<evidence type="ECO:0000259" key="4">
    <source>
        <dbReference type="PROSITE" id="PS50173"/>
    </source>
</evidence>
<keyword evidence="2" id="KW-0227">DNA damage</keyword>
<keyword evidence="6" id="KW-1185">Reference proteome</keyword>
<dbReference type="RefSeq" id="WP_344876139.1">
    <property type="nucleotide sequence ID" value="NZ_BAABAL010000012.1"/>
</dbReference>
<dbReference type="CDD" id="cd03468">
    <property type="entry name" value="PolY_like"/>
    <property type="match status" value="1"/>
</dbReference>
<evidence type="ECO:0000313" key="6">
    <source>
        <dbReference type="Proteomes" id="UP001501747"/>
    </source>
</evidence>
<dbReference type="Pfam" id="PF00817">
    <property type="entry name" value="IMS"/>
    <property type="match status" value="1"/>
</dbReference>
<dbReference type="PANTHER" id="PTHR35369">
    <property type="entry name" value="BLR3025 PROTEIN-RELATED"/>
    <property type="match status" value="1"/>
</dbReference>
<dbReference type="Proteomes" id="UP001501747">
    <property type="component" value="Unassembled WGS sequence"/>
</dbReference>
<comment type="similarity">
    <text evidence="1">Belongs to the DNA polymerase type-Y family.</text>
</comment>
<dbReference type="SUPFAM" id="SSF56672">
    <property type="entry name" value="DNA/RNA polymerases"/>
    <property type="match status" value="1"/>
</dbReference>
<gene>
    <name evidence="5" type="ORF">GCM10022247_35760</name>
</gene>
<comment type="caution">
    <text evidence="5">The sequence shown here is derived from an EMBL/GenBank/DDBJ whole genome shotgun (WGS) entry which is preliminary data.</text>
</comment>
<dbReference type="Gene3D" id="3.40.1170.60">
    <property type="match status" value="1"/>
</dbReference>
<comment type="function">
    <text evidence="3">Poorly processive, error-prone DNA polymerase involved in untargeted mutagenesis. Copies undamaged DNA at stalled replication forks, which arise in vivo from mismatched or misaligned primer ends. These misaligned primers can be extended by PolIV. Exhibits no 3'-5' exonuclease (proofreading) activity. May be involved in translesional synthesis, in conjunction with the beta clamp from PolIII.</text>
</comment>
<dbReference type="InterPro" id="IPR043128">
    <property type="entry name" value="Rev_trsase/Diguanyl_cyclase"/>
</dbReference>
<dbReference type="Gene3D" id="3.30.70.270">
    <property type="match status" value="1"/>
</dbReference>
<dbReference type="InterPro" id="IPR001126">
    <property type="entry name" value="UmuC"/>
</dbReference>
<evidence type="ECO:0000313" key="5">
    <source>
        <dbReference type="EMBL" id="GAA4010409.1"/>
    </source>
</evidence>
<evidence type="ECO:0000256" key="2">
    <source>
        <dbReference type="ARBA" id="ARBA00022763"/>
    </source>
</evidence>
<dbReference type="EMBL" id="BAABAL010000012">
    <property type="protein sequence ID" value="GAA4010409.1"/>
    <property type="molecule type" value="Genomic_DNA"/>
</dbReference>
<proteinExistence type="inferred from homology"/>
<organism evidence="5 6">
    <name type="scientific">Allokutzneria multivorans</name>
    <dbReference type="NCBI Taxonomy" id="1142134"/>
    <lineage>
        <taxon>Bacteria</taxon>
        <taxon>Bacillati</taxon>
        <taxon>Actinomycetota</taxon>
        <taxon>Actinomycetes</taxon>
        <taxon>Pseudonocardiales</taxon>
        <taxon>Pseudonocardiaceae</taxon>
        <taxon>Allokutzneria</taxon>
    </lineage>
</organism>